<keyword evidence="3" id="KW-1185">Reference proteome</keyword>
<feature type="compositionally biased region" description="Polar residues" evidence="1">
    <location>
        <begin position="408"/>
        <end position="427"/>
    </location>
</feature>
<evidence type="ECO:0008006" key="4">
    <source>
        <dbReference type="Google" id="ProtNLM"/>
    </source>
</evidence>
<feature type="compositionally biased region" description="Low complexity" evidence="1">
    <location>
        <begin position="1653"/>
        <end position="1663"/>
    </location>
</feature>
<evidence type="ECO:0000256" key="1">
    <source>
        <dbReference type="SAM" id="MobiDB-lite"/>
    </source>
</evidence>
<feature type="region of interest" description="Disordered" evidence="1">
    <location>
        <begin position="392"/>
        <end position="442"/>
    </location>
</feature>
<feature type="region of interest" description="Disordered" evidence="1">
    <location>
        <begin position="1653"/>
        <end position="1704"/>
    </location>
</feature>
<feature type="region of interest" description="Disordered" evidence="1">
    <location>
        <begin position="936"/>
        <end position="967"/>
    </location>
</feature>
<feature type="compositionally biased region" description="Acidic residues" evidence="1">
    <location>
        <begin position="1689"/>
        <end position="1704"/>
    </location>
</feature>
<feature type="region of interest" description="Disordered" evidence="1">
    <location>
        <begin position="1342"/>
        <end position="1363"/>
    </location>
</feature>
<dbReference type="EMBL" id="BQKY01000016">
    <property type="protein sequence ID" value="GJN94108.1"/>
    <property type="molecule type" value="Genomic_DNA"/>
</dbReference>
<reference evidence="2 3" key="1">
    <citation type="submission" date="2021-12" db="EMBL/GenBank/DDBJ databases">
        <title>High titer production of polyol ester of fatty acids by Rhodotorula paludigena BS15 towards product separation-free biomass refinery.</title>
        <authorList>
            <person name="Mano J."/>
            <person name="Ono H."/>
            <person name="Tanaka T."/>
            <person name="Naito K."/>
            <person name="Sushida H."/>
            <person name="Ike M."/>
            <person name="Tokuyasu K."/>
            <person name="Kitaoka M."/>
        </authorList>
    </citation>
    <scope>NUCLEOTIDE SEQUENCE [LARGE SCALE GENOMIC DNA]</scope>
    <source>
        <strain evidence="2 3">BS15</strain>
    </source>
</reference>
<protein>
    <recommendedName>
        <fullName evidence="4">Proteophosphoglycan ppg4</fullName>
    </recommendedName>
</protein>
<evidence type="ECO:0000313" key="2">
    <source>
        <dbReference type="EMBL" id="GJN94108.1"/>
    </source>
</evidence>
<dbReference type="PANTHER" id="PTHR48125">
    <property type="entry name" value="LP07818P1"/>
    <property type="match status" value="1"/>
</dbReference>
<comment type="caution">
    <text evidence="2">The sequence shown here is derived from an EMBL/GenBank/DDBJ whole genome shotgun (WGS) entry which is preliminary data.</text>
</comment>
<evidence type="ECO:0000313" key="3">
    <source>
        <dbReference type="Proteomes" id="UP001342314"/>
    </source>
</evidence>
<proteinExistence type="predicted"/>
<name>A0AAV5GV14_9BASI</name>
<gene>
    <name evidence="2" type="ORF">Rhopal_007182-T1</name>
</gene>
<accession>A0AAV5GV14</accession>
<feature type="compositionally biased region" description="Basic and acidic residues" evidence="1">
    <location>
        <begin position="944"/>
        <end position="953"/>
    </location>
</feature>
<sequence length="1704" mass="184319">MALAVLVNHATPLPAHSCTQTTPSRLRLAPSRLPFSSLSPCSIGVQSMTDLGEDLQSGFGEEVVDVHNPGGGYEADVGEKAASCESATSCPFALAQALGVFEKVPRFFSPSTLPTLANTTPPPHSLALLPVRAKHLGTLSQFYKYLDQHIRSSNLFDNGSTSPLFVDRAASATTFDTFRAGLGHGVEAYECVVEDDSADGVAAMRRHLERVEMTRDALPLEWDEDHGAYHTYSSLARIADRLRASDNESERRTSEAYDEVPRLHQRAITLANEPVFCPVDEQPAIPWLKVHSLVSPKGNMKGPSSFSISFTRREVAEGFISPAAPLVSFSAFADAFKRAKDPQAEYQQFLQRTEEINALLGRLTVSLFAGTLLPDVLGALCLRPQHRQANITLYPPRQGTDPAAAATGRSSPPCTSATQTTPSSSDSPLFRGRSASPDLPSQSTAILGLGTATRILLASPRDIVEDLGARFGTLHADDKDDETSWSLLVPLGVLPQGSHMGTFHDPRTGSYIEWDANDLGFYLFRGVDPHVGTPATLPPVYSPHPLGWIYSRSIIVCYPSRAASSPDGPFALDVEQVLTSRSLFHGISTGMRFLGDRVGQAAAGGHEVVLAMLVHSRARHSLAQDVFRRFRLDHYVGLRDIYFPEADDDAAIAVQDEVDRILQEMAARGRSWSDVVQYEASMVRLPSSSTITKTLVDRGNPLGFVTGETSTLWTASAADRRREIAKANEIFRLAASSVVKVRNMVKAARTENGAKFLAARGWRRRVVRTEPPGALERLRELDLLETRIELAQLEAACQLKEGSLAVTYAWSPDPHARPIPPAPPLAQLDHLFSPELLARRSLSPDQWGEYAASLAPVAVDERADPRLEAFALPPVKLVDELANAPVLPAPSIARMPTSSSAPPAPVITITDGVAYHRAPSSVGAVIAAAAARHAGLRSATQASGHEKEKKRPAATEQQRPPKRPRRTIEDLTHVLHGHLVDRISHDISGWEARFDVGKATLDPTALDQVHARLAPLDTDDHVPVSLTRFAPLVDLDLDSLGNLVDSVATSALYARDSANVAVPSSVAGHALCALELDAFARIGQLLRGELGVALRKTASLLCQPGFGGPAGDAIRDHLARKGGVEVAGGARVTVFQSFADLAPPSFGVYQPATAVEPADPPTFEAQATALLIHLFLLSFVCGPVHHATLPWVLAANRRASAASKEDLARSAREGGFAVAQASSRAFLASLIRVRFGSSSAFLLPSVRHIMDRPHLLLDPTNANKQSHCISPAHYFRWESAVTSAFASLEEEGTLERFAARIEPQLDQDIVYQRISEGVDKVLLPFPVAAGVGALPSRQSNDVSLARKGRAKVPNCTPGAKKDRSTGDFVEAVQKLSASGPLEQVKVARNAQSMLNVLLVAAADDVTTLAHAPHRQQPQAGPELAAQIKQAREARARSGVKKEMGLVYNLLRSRPYRHTVRVRLGLIDAAEPVYQAFPPGGLGSIDIDDWLQSPGVAPFYATQYRTGDALTWSRVLLAGDLVKEGFVQAPSRDDMARAVSTVAKGAIHGLAQLGFLRLSPAMSDEQQRSAVERAFSRFYDTLNSSLDPSVKEALRQLDVDVACPLFVENILCKLTRKDWGSRDWIPSNLGWLDLDSPTSAWKLIRNELAAAQPTAQASAAPTAPAHRRQLPVKGKGAGRGAPNWMHRDEETEDNEEEEEDDEEDE</sequence>
<organism evidence="2 3">
    <name type="scientific">Rhodotorula paludigena</name>
    <dbReference type="NCBI Taxonomy" id="86838"/>
    <lineage>
        <taxon>Eukaryota</taxon>
        <taxon>Fungi</taxon>
        <taxon>Dikarya</taxon>
        <taxon>Basidiomycota</taxon>
        <taxon>Pucciniomycotina</taxon>
        <taxon>Microbotryomycetes</taxon>
        <taxon>Sporidiobolales</taxon>
        <taxon>Sporidiobolaceae</taxon>
        <taxon>Rhodotorula</taxon>
    </lineage>
</organism>
<dbReference type="PANTHER" id="PTHR48125:SF10">
    <property type="entry name" value="OS12G0136300 PROTEIN"/>
    <property type="match status" value="1"/>
</dbReference>
<dbReference type="Proteomes" id="UP001342314">
    <property type="component" value="Unassembled WGS sequence"/>
</dbReference>